<dbReference type="InterPro" id="IPR027417">
    <property type="entry name" value="P-loop_NTPase"/>
</dbReference>
<dbReference type="Pfam" id="PF12698">
    <property type="entry name" value="ABC2_membrane_3"/>
    <property type="match status" value="1"/>
</dbReference>
<comment type="subcellular location">
    <subcellularLocation>
        <location evidence="1">Membrane</location>
        <topology evidence="1">Multi-pass membrane protein</topology>
    </subcellularLocation>
</comment>
<evidence type="ECO:0000256" key="6">
    <source>
        <dbReference type="ARBA" id="ARBA00023136"/>
    </source>
</evidence>
<dbReference type="PANTHER" id="PTHR19229">
    <property type="entry name" value="ATP-BINDING CASSETTE TRANSPORTER SUBFAMILY A ABCA"/>
    <property type="match status" value="1"/>
</dbReference>
<accession>A0AAU9KAV4</accession>
<dbReference type="GO" id="GO:0005524">
    <property type="term" value="F:ATP binding"/>
    <property type="evidence" value="ECO:0007669"/>
    <property type="project" value="InterPro"/>
</dbReference>
<evidence type="ECO:0000313" key="10">
    <source>
        <dbReference type="EMBL" id="CAG9334831.1"/>
    </source>
</evidence>
<evidence type="ECO:0000256" key="7">
    <source>
        <dbReference type="SAM" id="Phobius"/>
    </source>
</evidence>
<protein>
    <recommendedName>
        <fullName evidence="12">ABC transporter domain-containing protein</fullName>
    </recommendedName>
</protein>
<evidence type="ECO:0008006" key="12">
    <source>
        <dbReference type="Google" id="ProtNLM"/>
    </source>
</evidence>
<keyword evidence="3 7" id="KW-0812">Transmembrane</keyword>
<keyword evidence="5 7" id="KW-1133">Transmembrane helix</keyword>
<keyword evidence="2" id="KW-0813">Transport</keyword>
<feature type="transmembrane region" description="Helical" evidence="7">
    <location>
        <begin position="21"/>
        <end position="42"/>
    </location>
</feature>
<organism evidence="10 11">
    <name type="scientific">Blepharisma stoltei</name>
    <dbReference type="NCBI Taxonomy" id="1481888"/>
    <lineage>
        <taxon>Eukaryota</taxon>
        <taxon>Sar</taxon>
        <taxon>Alveolata</taxon>
        <taxon>Ciliophora</taxon>
        <taxon>Postciliodesmatophora</taxon>
        <taxon>Heterotrichea</taxon>
        <taxon>Heterotrichida</taxon>
        <taxon>Blepharismidae</taxon>
        <taxon>Blepharisma</taxon>
    </lineage>
</organism>
<reference evidence="10" key="1">
    <citation type="submission" date="2021-09" db="EMBL/GenBank/DDBJ databases">
        <authorList>
            <consortium name="AG Swart"/>
            <person name="Singh M."/>
            <person name="Singh A."/>
            <person name="Seah K."/>
            <person name="Emmerich C."/>
        </authorList>
    </citation>
    <scope>NUCLEOTIDE SEQUENCE</scope>
    <source>
        <strain evidence="10">ATCC30299</strain>
    </source>
</reference>
<dbReference type="InterPro" id="IPR026082">
    <property type="entry name" value="ABCA"/>
</dbReference>
<evidence type="ECO:0000256" key="2">
    <source>
        <dbReference type="ARBA" id="ARBA00022448"/>
    </source>
</evidence>
<name>A0AAU9KAV4_9CILI</name>
<keyword evidence="4" id="KW-0677">Repeat</keyword>
<evidence type="ECO:0000256" key="3">
    <source>
        <dbReference type="ARBA" id="ARBA00022692"/>
    </source>
</evidence>
<comment type="caution">
    <text evidence="10">The sequence shown here is derived from an EMBL/GenBank/DDBJ whole genome shotgun (WGS) entry which is preliminary data.</text>
</comment>
<dbReference type="SUPFAM" id="SSF52540">
    <property type="entry name" value="P-loop containing nucleoside triphosphate hydrolases"/>
    <property type="match status" value="1"/>
</dbReference>
<dbReference type="Pfam" id="PF00005">
    <property type="entry name" value="ABC_tran"/>
    <property type="match status" value="1"/>
</dbReference>
<feature type="transmembrane region" description="Helical" evidence="7">
    <location>
        <begin position="321"/>
        <end position="343"/>
    </location>
</feature>
<dbReference type="InterPro" id="IPR013525">
    <property type="entry name" value="ABC2_TM"/>
</dbReference>
<dbReference type="GO" id="GO:0016020">
    <property type="term" value="C:membrane"/>
    <property type="evidence" value="ECO:0007669"/>
    <property type="project" value="UniProtKB-SubCell"/>
</dbReference>
<evidence type="ECO:0000313" key="11">
    <source>
        <dbReference type="Proteomes" id="UP001162131"/>
    </source>
</evidence>
<evidence type="ECO:0000256" key="1">
    <source>
        <dbReference type="ARBA" id="ARBA00004141"/>
    </source>
</evidence>
<dbReference type="GO" id="GO:0016887">
    <property type="term" value="F:ATP hydrolysis activity"/>
    <property type="evidence" value="ECO:0007669"/>
    <property type="project" value="InterPro"/>
</dbReference>
<dbReference type="InterPro" id="IPR003439">
    <property type="entry name" value="ABC_transporter-like_ATP-bd"/>
</dbReference>
<evidence type="ECO:0000256" key="4">
    <source>
        <dbReference type="ARBA" id="ARBA00022737"/>
    </source>
</evidence>
<evidence type="ECO:0000259" key="8">
    <source>
        <dbReference type="Pfam" id="PF00005"/>
    </source>
</evidence>
<evidence type="ECO:0000259" key="9">
    <source>
        <dbReference type="Pfam" id="PF12698"/>
    </source>
</evidence>
<feature type="transmembrane region" description="Helical" evidence="7">
    <location>
        <begin position="452"/>
        <end position="475"/>
    </location>
</feature>
<dbReference type="EMBL" id="CAJZBQ010000060">
    <property type="protein sequence ID" value="CAG9334831.1"/>
    <property type="molecule type" value="Genomic_DNA"/>
</dbReference>
<proteinExistence type="predicted"/>
<dbReference type="Gene3D" id="3.40.50.300">
    <property type="entry name" value="P-loop containing nucleotide triphosphate hydrolases"/>
    <property type="match status" value="1"/>
</dbReference>
<feature type="domain" description="ABC transporter" evidence="8">
    <location>
        <begin position="553"/>
        <end position="669"/>
    </location>
</feature>
<dbReference type="PANTHER" id="PTHR19229:SF36">
    <property type="entry name" value="ATP-BINDING CASSETTE SUB-FAMILY A MEMBER 2"/>
    <property type="match status" value="1"/>
</dbReference>
<evidence type="ECO:0000256" key="5">
    <source>
        <dbReference type="ARBA" id="ARBA00022989"/>
    </source>
</evidence>
<gene>
    <name evidence="10" type="ORF">BSTOLATCC_MIC62416</name>
</gene>
<feature type="transmembrane region" description="Helical" evidence="7">
    <location>
        <begin position="384"/>
        <end position="402"/>
    </location>
</feature>
<dbReference type="AlphaFoldDB" id="A0AAU9KAV4"/>
<dbReference type="GO" id="GO:0140359">
    <property type="term" value="F:ABC-type transporter activity"/>
    <property type="evidence" value="ECO:0007669"/>
    <property type="project" value="InterPro"/>
</dbReference>
<keyword evidence="11" id="KW-1185">Reference proteome</keyword>
<keyword evidence="6 7" id="KW-0472">Membrane</keyword>
<dbReference type="Proteomes" id="UP001162131">
    <property type="component" value="Unassembled WGS sequence"/>
</dbReference>
<feature type="transmembrane region" description="Helical" evidence="7">
    <location>
        <begin position="355"/>
        <end position="377"/>
    </location>
</feature>
<dbReference type="GO" id="GO:0005319">
    <property type="term" value="F:lipid transporter activity"/>
    <property type="evidence" value="ECO:0007669"/>
    <property type="project" value="TreeGrafter"/>
</dbReference>
<feature type="transmembrane region" description="Helical" evidence="7">
    <location>
        <begin position="272"/>
        <end position="300"/>
    </location>
</feature>
<feature type="domain" description="ABC-2 type transporter transmembrane" evidence="9">
    <location>
        <begin position="26"/>
        <end position="474"/>
    </location>
</feature>
<sequence>MSLWQHYRALLYKNWVLWKRILCGSICELAFPIALLLFLLAIKSSASYADHDQSSYLKKSAMTVSYDGNNYFGQYFDPVAKLPDFPKCHDNYYREYFEKDKKWKIALINEYKDPYSETIILKLIDKIKTEGNDTGKPYIVERYDSEEDLEDYIKDSDYEDSGKICFAVVFYSKDSKNIEYSFRFNTTEAYWSGEYGLGDIIDIFNFRDHKNVDKLIREPMPKFQYQYIGTNFIHMMNYIDNIILQDVSSNINAYFAAGFVPMYYDDYTKDDFILAIAGLLPFFLVISYIVPVCRMLSLIVQEKEYKIKEMMMIMGLSNKAYWLSWITYYFSVYTVIAIVGTIISAGLFKYSAPEMIFLFFWLYGINCMAFSIFISMFFSRSRSAVMLGLMAFLISYFISFAVNDPTLERGDKTAASLLPNVALSLGSDVLAYLENGQAGVQNDNLDSEVHNYTFGTCIAFFVIDSVIFTVLAIYLDQVWPTEWGVKRPWYFLFSKSFWWPSKRNVHQNLFDTEISWGDNVEKIEEDLEKQKENGKALLIRNFKKVFGDKTAVEDISLDIYNGQIFALLGHNGAGKTTTISMMCGLIPTTYGDMTINGLYLSTDLNKIRRSLGVCPQHNVLFNELTPEEHLYLFAIFKGMNNKKEIYHQIKEKLSEVDLTSKKDTQTNSFSFKLNYNTRLIND</sequence>